<dbReference type="PANTHER" id="PTHR23426:SF65">
    <property type="entry name" value="FERREDOXIN-2, MITOCHONDRIAL"/>
    <property type="match status" value="1"/>
</dbReference>
<dbReference type="GO" id="GO:0051537">
    <property type="term" value="F:2 iron, 2 sulfur cluster binding"/>
    <property type="evidence" value="ECO:0007669"/>
    <property type="project" value="UniProtKB-KW"/>
</dbReference>
<sequence>MTDNIRIIVETGQGETQQLEIPDGINLSLMEVLKASGYDIMATCGGMALCATCRIDVIEGLESLEPVSDAELDMLDTLPDAGETSRLACQIRLKPSLDGLKIRVFGNN</sequence>
<dbReference type="Pfam" id="PF00111">
    <property type="entry name" value="Fer2"/>
    <property type="match status" value="1"/>
</dbReference>
<dbReference type="PRINTS" id="PR00355">
    <property type="entry name" value="ADRENODOXIN"/>
</dbReference>
<keyword evidence="3" id="KW-0479">Metal-binding</keyword>
<organism evidence="8 9">
    <name type="scientific">Parapedobacter composti</name>
    <dbReference type="NCBI Taxonomy" id="623281"/>
    <lineage>
        <taxon>Bacteria</taxon>
        <taxon>Pseudomonadati</taxon>
        <taxon>Bacteroidota</taxon>
        <taxon>Sphingobacteriia</taxon>
        <taxon>Sphingobacteriales</taxon>
        <taxon>Sphingobacteriaceae</taxon>
        <taxon>Parapedobacter</taxon>
    </lineage>
</organism>
<dbReference type="STRING" id="623281.SAMN05421747_104165"/>
<dbReference type="InterPro" id="IPR012675">
    <property type="entry name" value="Beta-grasp_dom_sf"/>
</dbReference>
<dbReference type="RefSeq" id="WP_090972563.1">
    <property type="nucleotide sequence ID" value="NZ_FOLL01000004.1"/>
</dbReference>
<keyword evidence="5" id="KW-0411">Iron-sulfur</keyword>
<comment type="similarity">
    <text evidence="1">Belongs to the adrenodoxin/putidaredoxin family.</text>
</comment>
<dbReference type="InterPro" id="IPR001055">
    <property type="entry name" value="Adrenodoxin-like"/>
</dbReference>
<proteinExistence type="inferred from homology"/>
<dbReference type="OrthoDB" id="9799640at2"/>
<reference evidence="8 9" key="1">
    <citation type="submission" date="2016-10" db="EMBL/GenBank/DDBJ databases">
        <authorList>
            <person name="de Groot N.N."/>
        </authorList>
    </citation>
    <scope>NUCLEOTIDE SEQUENCE [LARGE SCALE GENOMIC DNA]</scope>
    <source>
        <strain evidence="8 9">DSM 22900</strain>
    </source>
</reference>
<feature type="domain" description="2Fe-2S ferredoxin-type" evidence="7">
    <location>
        <begin position="3"/>
        <end position="108"/>
    </location>
</feature>
<dbReference type="GO" id="GO:0009055">
    <property type="term" value="F:electron transfer activity"/>
    <property type="evidence" value="ECO:0007669"/>
    <property type="project" value="TreeGrafter"/>
</dbReference>
<dbReference type="GO" id="GO:0046872">
    <property type="term" value="F:metal ion binding"/>
    <property type="evidence" value="ECO:0007669"/>
    <property type="project" value="UniProtKB-KW"/>
</dbReference>
<keyword evidence="2" id="KW-0001">2Fe-2S</keyword>
<protein>
    <submittedName>
        <fullName evidence="8">Ferredoxin, 2Fe-2S</fullName>
    </submittedName>
</protein>
<dbReference type="InterPro" id="IPR036010">
    <property type="entry name" value="2Fe-2S_ferredoxin-like_sf"/>
</dbReference>
<dbReference type="Proteomes" id="UP000199577">
    <property type="component" value="Unassembled WGS sequence"/>
</dbReference>
<evidence type="ECO:0000256" key="6">
    <source>
        <dbReference type="ARBA" id="ARBA00034078"/>
    </source>
</evidence>
<dbReference type="InterPro" id="IPR001041">
    <property type="entry name" value="2Fe-2S_ferredoxin-type"/>
</dbReference>
<dbReference type="GO" id="GO:0140647">
    <property type="term" value="P:P450-containing electron transport chain"/>
    <property type="evidence" value="ECO:0007669"/>
    <property type="project" value="InterPro"/>
</dbReference>
<keyword evidence="4" id="KW-0408">Iron</keyword>
<accession>A0A1I1GFW5</accession>
<dbReference type="PROSITE" id="PS51085">
    <property type="entry name" value="2FE2S_FER_2"/>
    <property type="match status" value="1"/>
</dbReference>
<comment type="cofactor">
    <cofactor evidence="6">
        <name>[2Fe-2S] cluster</name>
        <dbReference type="ChEBI" id="CHEBI:190135"/>
    </cofactor>
</comment>
<evidence type="ECO:0000256" key="2">
    <source>
        <dbReference type="ARBA" id="ARBA00022714"/>
    </source>
</evidence>
<dbReference type="EMBL" id="FOLL01000004">
    <property type="protein sequence ID" value="SFC10315.1"/>
    <property type="molecule type" value="Genomic_DNA"/>
</dbReference>
<dbReference type="CDD" id="cd00207">
    <property type="entry name" value="fer2"/>
    <property type="match status" value="1"/>
</dbReference>
<keyword evidence="9" id="KW-1185">Reference proteome</keyword>
<gene>
    <name evidence="8" type="ORF">SAMN05421747_104165</name>
</gene>
<evidence type="ECO:0000313" key="8">
    <source>
        <dbReference type="EMBL" id="SFC10315.1"/>
    </source>
</evidence>
<evidence type="ECO:0000256" key="1">
    <source>
        <dbReference type="ARBA" id="ARBA00010914"/>
    </source>
</evidence>
<dbReference type="Gene3D" id="3.10.20.30">
    <property type="match status" value="1"/>
</dbReference>
<evidence type="ECO:0000256" key="5">
    <source>
        <dbReference type="ARBA" id="ARBA00023014"/>
    </source>
</evidence>
<dbReference type="SUPFAM" id="SSF54292">
    <property type="entry name" value="2Fe-2S ferredoxin-like"/>
    <property type="match status" value="1"/>
</dbReference>
<dbReference type="PANTHER" id="PTHR23426">
    <property type="entry name" value="FERREDOXIN/ADRENODOXIN"/>
    <property type="match status" value="1"/>
</dbReference>
<dbReference type="AlphaFoldDB" id="A0A1I1GFW5"/>
<evidence type="ECO:0000256" key="3">
    <source>
        <dbReference type="ARBA" id="ARBA00022723"/>
    </source>
</evidence>
<evidence type="ECO:0000259" key="7">
    <source>
        <dbReference type="PROSITE" id="PS51085"/>
    </source>
</evidence>
<evidence type="ECO:0000313" key="9">
    <source>
        <dbReference type="Proteomes" id="UP000199577"/>
    </source>
</evidence>
<name>A0A1I1GFW5_9SPHI</name>
<evidence type="ECO:0000256" key="4">
    <source>
        <dbReference type="ARBA" id="ARBA00023004"/>
    </source>
</evidence>